<dbReference type="PROSITE" id="PS51257">
    <property type="entry name" value="PROKAR_LIPOPROTEIN"/>
    <property type="match status" value="1"/>
</dbReference>
<feature type="chain" id="PRO_5039576710" description="Lipoprotein" evidence="2">
    <location>
        <begin position="30"/>
        <end position="331"/>
    </location>
</feature>
<reference evidence="4" key="1">
    <citation type="submission" date="2018-07" db="EMBL/GenBank/DDBJ databases">
        <authorList>
            <person name="Zhao J."/>
        </authorList>
    </citation>
    <scope>NUCLEOTIDE SEQUENCE [LARGE SCALE GENOMIC DNA]</scope>
    <source>
        <strain evidence="4">GSSD-12</strain>
    </source>
</reference>
<accession>A0A345HLI0</accession>
<evidence type="ECO:0000256" key="1">
    <source>
        <dbReference type="SAM" id="MobiDB-lite"/>
    </source>
</evidence>
<dbReference type="Proteomes" id="UP000253868">
    <property type="component" value="Chromosome"/>
</dbReference>
<feature type="region of interest" description="Disordered" evidence="1">
    <location>
        <begin position="145"/>
        <end position="173"/>
    </location>
</feature>
<dbReference type="KEGG" id="spad:DVK44_07420"/>
<evidence type="ECO:0000313" key="4">
    <source>
        <dbReference type="Proteomes" id="UP000253868"/>
    </source>
</evidence>
<proteinExistence type="predicted"/>
<protein>
    <recommendedName>
        <fullName evidence="5">Lipoprotein</fullName>
    </recommendedName>
</protein>
<evidence type="ECO:0008006" key="5">
    <source>
        <dbReference type="Google" id="ProtNLM"/>
    </source>
</evidence>
<feature type="signal peptide" evidence="2">
    <location>
        <begin position="1"/>
        <end position="29"/>
    </location>
</feature>
<gene>
    <name evidence="3" type="ORF">DVK44_07420</name>
</gene>
<dbReference type="AlphaFoldDB" id="A0A345HLI0"/>
<name>A0A345HLI0_9ACTN</name>
<organism evidence="3 4">
    <name type="scientific">Streptomyces paludis</name>
    <dbReference type="NCBI Taxonomy" id="2282738"/>
    <lineage>
        <taxon>Bacteria</taxon>
        <taxon>Bacillati</taxon>
        <taxon>Actinomycetota</taxon>
        <taxon>Actinomycetes</taxon>
        <taxon>Kitasatosporales</taxon>
        <taxon>Streptomycetaceae</taxon>
        <taxon>Streptomyces</taxon>
    </lineage>
</organism>
<dbReference type="OrthoDB" id="3403621at2"/>
<evidence type="ECO:0000256" key="2">
    <source>
        <dbReference type="SAM" id="SignalP"/>
    </source>
</evidence>
<dbReference type="EMBL" id="CP031194">
    <property type="protein sequence ID" value="AXG77554.1"/>
    <property type="molecule type" value="Genomic_DNA"/>
</dbReference>
<evidence type="ECO:0000313" key="3">
    <source>
        <dbReference type="EMBL" id="AXG77554.1"/>
    </source>
</evidence>
<keyword evidence="2" id="KW-0732">Signal</keyword>
<feature type="region of interest" description="Disordered" evidence="1">
    <location>
        <begin position="36"/>
        <end position="73"/>
    </location>
</feature>
<sequence>MSMPKSRSTDRLRTALITTLAAGMLPLLAACGGSSGSTADSGTGSGTGTNSGTGSKADGGTTKTVDGATQLGVPADADDYTKKLYIQENTLAACMKKLGFTYTPYVGTPDSSENSGADGQDYAAAKKSRQKYGFGTYAASVYPEDPSAPGSNAGGKLGGKVLDPPNNDQAGFSPAQKEAYDTALNGPPSASKEKEQLGGCTLEARVAAYGPQKSRAEEKKTWEAREEENRANGLELNGDAELVQLAQKYATCLKAEGIPVSTTQPTGMADMVRLGISMALPEHRPTLTKEEALPLLTKEITLALKDLECGKDFRAAYFPKEKAHPYWGDGA</sequence>
<keyword evidence="4" id="KW-1185">Reference proteome</keyword>